<keyword evidence="12" id="KW-0418">Kinase</keyword>
<dbReference type="InterPro" id="IPR011009">
    <property type="entry name" value="Kinase-like_dom_sf"/>
</dbReference>
<evidence type="ECO:0000256" key="1">
    <source>
        <dbReference type="ARBA" id="ARBA00004251"/>
    </source>
</evidence>
<comment type="similarity">
    <text evidence="2">In the N-terminal section; belongs to the leguminous lectin family.</text>
</comment>
<dbReference type="GO" id="GO:0030246">
    <property type="term" value="F:carbohydrate binding"/>
    <property type="evidence" value="ECO:0007669"/>
    <property type="project" value="UniProtKB-KW"/>
</dbReference>
<dbReference type="GO" id="GO:0005524">
    <property type="term" value="F:ATP binding"/>
    <property type="evidence" value="ECO:0007669"/>
    <property type="project" value="UniProtKB-UniRule"/>
</dbReference>
<dbReference type="EC" id="2.7.11.1" evidence="4"/>
<dbReference type="PROSITE" id="PS00107">
    <property type="entry name" value="PROTEIN_KINASE_ATP"/>
    <property type="match status" value="1"/>
</dbReference>
<keyword evidence="15 20" id="KW-0472">Membrane</keyword>
<evidence type="ECO:0000256" key="7">
    <source>
        <dbReference type="ARBA" id="ARBA00022679"/>
    </source>
</evidence>
<evidence type="ECO:0000313" key="23">
    <source>
        <dbReference type="EMBL" id="VVW12105.1"/>
    </source>
</evidence>
<evidence type="ECO:0000256" key="16">
    <source>
        <dbReference type="ARBA" id="ARBA00047899"/>
    </source>
</evidence>
<evidence type="ECO:0000256" key="13">
    <source>
        <dbReference type="ARBA" id="ARBA00022840"/>
    </source>
</evidence>
<dbReference type="OrthoDB" id="543442at2759"/>
<evidence type="ECO:0000256" key="20">
    <source>
        <dbReference type="SAM" id="Phobius"/>
    </source>
</evidence>
<reference evidence="23" key="1">
    <citation type="submission" date="2019-09" db="EMBL/GenBank/DDBJ databases">
        <authorList>
            <person name="Zhang L."/>
        </authorList>
    </citation>
    <scope>NUCLEOTIDE SEQUENCE</scope>
</reference>
<dbReference type="FunFam" id="3.30.200.20:FF:000168">
    <property type="entry name" value="L-type lectin-domain containing receptor kinase IX.1"/>
    <property type="match status" value="1"/>
</dbReference>
<keyword evidence="7" id="KW-0808">Transferase</keyword>
<keyword evidence="13 18" id="KW-0067">ATP-binding</keyword>
<dbReference type="FunFam" id="2.60.120.200:FF:000112">
    <property type="entry name" value="L-type lectin-domain containing receptor kinase V.9"/>
    <property type="match status" value="1"/>
</dbReference>
<proteinExistence type="inferred from homology"/>
<dbReference type="PROSITE" id="PS00108">
    <property type="entry name" value="PROTEIN_KINASE_ST"/>
    <property type="match status" value="1"/>
</dbReference>
<organism evidence="23">
    <name type="scientific">Nymphaea colorata</name>
    <name type="common">pocket water lily</name>
    <dbReference type="NCBI Taxonomy" id="210225"/>
    <lineage>
        <taxon>Eukaryota</taxon>
        <taxon>Viridiplantae</taxon>
        <taxon>Streptophyta</taxon>
        <taxon>Embryophyta</taxon>
        <taxon>Tracheophyta</taxon>
        <taxon>Spermatophyta</taxon>
        <taxon>Magnoliopsida</taxon>
        <taxon>Nymphaeales</taxon>
        <taxon>Nymphaeaceae</taxon>
        <taxon>Nymphaea</taxon>
    </lineage>
</organism>
<evidence type="ECO:0000256" key="14">
    <source>
        <dbReference type="ARBA" id="ARBA00022989"/>
    </source>
</evidence>
<dbReference type="InterPro" id="IPR001220">
    <property type="entry name" value="Legume_lectin_dom"/>
</dbReference>
<evidence type="ECO:0000256" key="18">
    <source>
        <dbReference type="PROSITE-ProRule" id="PRU10141"/>
    </source>
</evidence>
<evidence type="ECO:0000256" key="2">
    <source>
        <dbReference type="ARBA" id="ARBA00008536"/>
    </source>
</evidence>
<dbReference type="PANTHER" id="PTHR27007">
    <property type="match status" value="1"/>
</dbReference>
<dbReference type="SMART" id="SM00220">
    <property type="entry name" value="S_TKc"/>
    <property type="match status" value="1"/>
</dbReference>
<dbReference type="GO" id="GO:0005886">
    <property type="term" value="C:plasma membrane"/>
    <property type="evidence" value="ECO:0007669"/>
    <property type="project" value="UniProtKB-SubCell"/>
</dbReference>
<dbReference type="CDD" id="cd14066">
    <property type="entry name" value="STKc_IRAK"/>
    <property type="match status" value="1"/>
</dbReference>
<dbReference type="Gramene" id="NC3G0013990.1">
    <property type="protein sequence ID" value="NC3G0013990.1:cds"/>
    <property type="gene ID" value="NC3G0013990"/>
</dbReference>
<keyword evidence="10" id="KW-0430">Lectin</keyword>
<dbReference type="InterPro" id="IPR013320">
    <property type="entry name" value="ConA-like_dom_sf"/>
</dbReference>
<gene>
    <name evidence="23" type="ORF">NYM_LOCUS14281</name>
</gene>
<sequence length="685" mass="76311">MAPPQLPSKTLLLFLLHLLLVHLPKAATSTADSFNYNGFKTAGLILTDESGLTSTGALQLTRGDRALWKKGHAFHGQPLRFKQFPSSAGNTTVSFSTRFVFAIVNEIEYDGGNGLAFAIAPSTLSNAMGGDYLGLVRNNTNGNFSNHVFAVEFDTYQGTWLNDLNDNHVGVDINGVTSNKSETAAYFTDDGKSQRIDLKSGDLIQAWIDYNGSEKWINVTVAPISHTSKPARPLISYSIDLYPVLLDSMYVGFSSGTSRATSAHYVLAWSFAINGEAQELDVSHLPKIPKKKTSWKSSKLLPYSTTLSLLFLMMLGSVAYLVYKRRKLTSETVEEWELDYPHRLPYKEIYRATNGFSEKELLGRGGFGSVYRGVLRSNGMEVAVKKVAHDGKQGMKEFVSEVSSLGRLRHRNLVQLQGWCRRKDELLLVYEFMPNGSLDTFLFNAKKRHLSWDERFKILKGIASGLLYLHEGWEQVVIHRDVKASNVLLDAELNGKLGDFGLARLYEHGTNPQTTHIVGTLGYMAPELSITGKATKSSDVFGFGAFLLEMACGRRPVEATRPSDEMVLVSWVHMCWRRGELLSVVDDRLGKKYVEAEVELVLKLGVLCSQTVPEARPSMRQVVQFLDGDVPLQEVPLEKLLVEDDLGYDQLVMAYPSSDKFTSKSSSRMENSEVSRDLYLPQSGY</sequence>
<comment type="catalytic activity">
    <reaction evidence="16">
        <text>L-threonyl-[protein] + ATP = O-phospho-L-threonyl-[protein] + ADP + H(+)</text>
        <dbReference type="Rhea" id="RHEA:46608"/>
        <dbReference type="Rhea" id="RHEA-COMP:11060"/>
        <dbReference type="Rhea" id="RHEA-COMP:11605"/>
        <dbReference type="ChEBI" id="CHEBI:15378"/>
        <dbReference type="ChEBI" id="CHEBI:30013"/>
        <dbReference type="ChEBI" id="CHEBI:30616"/>
        <dbReference type="ChEBI" id="CHEBI:61977"/>
        <dbReference type="ChEBI" id="CHEBI:456216"/>
        <dbReference type="EC" id="2.7.11.1"/>
    </reaction>
</comment>
<evidence type="ECO:0000256" key="19">
    <source>
        <dbReference type="SAM" id="MobiDB-lite"/>
    </source>
</evidence>
<keyword evidence="11 18" id="KW-0547">Nucleotide-binding</keyword>
<dbReference type="SUPFAM" id="SSF49899">
    <property type="entry name" value="Concanavalin A-like lectins/glucanases"/>
    <property type="match status" value="1"/>
</dbReference>
<feature type="signal peptide" evidence="21">
    <location>
        <begin position="1"/>
        <end position="26"/>
    </location>
</feature>
<dbReference type="PROSITE" id="PS50011">
    <property type="entry name" value="PROTEIN_KINASE_DOM"/>
    <property type="match status" value="1"/>
</dbReference>
<evidence type="ECO:0000256" key="8">
    <source>
        <dbReference type="ARBA" id="ARBA00022692"/>
    </source>
</evidence>
<evidence type="ECO:0000256" key="11">
    <source>
        <dbReference type="ARBA" id="ARBA00022741"/>
    </source>
</evidence>
<dbReference type="FunFam" id="1.10.510.10:FF:000108">
    <property type="entry name" value="L-type lectin-domain containing receptor kinase S.4"/>
    <property type="match status" value="1"/>
</dbReference>
<name>A0A5K1BA02_9MAGN</name>
<keyword evidence="8 20" id="KW-0812">Transmembrane</keyword>
<evidence type="ECO:0000256" key="12">
    <source>
        <dbReference type="ARBA" id="ARBA00022777"/>
    </source>
</evidence>
<evidence type="ECO:0000256" key="9">
    <source>
        <dbReference type="ARBA" id="ARBA00022729"/>
    </source>
</evidence>
<evidence type="ECO:0000256" key="3">
    <source>
        <dbReference type="ARBA" id="ARBA00010217"/>
    </source>
</evidence>
<keyword evidence="14 20" id="KW-1133">Transmembrane helix</keyword>
<evidence type="ECO:0000259" key="22">
    <source>
        <dbReference type="PROSITE" id="PS50011"/>
    </source>
</evidence>
<dbReference type="AlphaFoldDB" id="A0A5K1BA02"/>
<keyword evidence="9 21" id="KW-0732">Signal</keyword>
<evidence type="ECO:0000256" key="21">
    <source>
        <dbReference type="SAM" id="SignalP"/>
    </source>
</evidence>
<dbReference type="Gene3D" id="1.10.510.10">
    <property type="entry name" value="Transferase(Phosphotransferase) domain 1"/>
    <property type="match status" value="1"/>
</dbReference>
<dbReference type="Pfam" id="PF00069">
    <property type="entry name" value="Pkinase"/>
    <property type="match status" value="1"/>
</dbReference>
<feature type="chain" id="PRO_5023851347" description="non-specific serine/threonine protein kinase" evidence="21">
    <location>
        <begin position="27"/>
        <end position="685"/>
    </location>
</feature>
<evidence type="ECO:0000256" key="10">
    <source>
        <dbReference type="ARBA" id="ARBA00022734"/>
    </source>
</evidence>
<dbReference type="GO" id="GO:0004674">
    <property type="term" value="F:protein serine/threonine kinase activity"/>
    <property type="evidence" value="ECO:0007669"/>
    <property type="project" value="UniProtKB-KW"/>
</dbReference>
<comment type="catalytic activity">
    <reaction evidence="17">
        <text>L-seryl-[protein] + ATP = O-phospho-L-seryl-[protein] + ADP + H(+)</text>
        <dbReference type="Rhea" id="RHEA:17989"/>
        <dbReference type="Rhea" id="RHEA-COMP:9863"/>
        <dbReference type="Rhea" id="RHEA-COMP:11604"/>
        <dbReference type="ChEBI" id="CHEBI:15378"/>
        <dbReference type="ChEBI" id="CHEBI:29999"/>
        <dbReference type="ChEBI" id="CHEBI:30616"/>
        <dbReference type="ChEBI" id="CHEBI:83421"/>
        <dbReference type="ChEBI" id="CHEBI:456216"/>
        <dbReference type="EC" id="2.7.11.1"/>
    </reaction>
</comment>
<evidence type="ECO:0000256" key="6">
    <source>
        <dbReference type="ARBA" id="ARBA00022527"/>
    </source>
</evidence>
<dbReference type="CDD" id="cd06899">
    <property type="entry name" value="lectin_legume_LecRK_Arcelin_ConA"/>
    <property type="match status" value="1"/>
</dbReference>
<protein>
    <recommendedName>
        <fullName evidence="4">non-specific serine/threonine protein kinase</fullName>
        <ecNumber evidence="4">2.7.11.1</ecNumber>
    </recommendedName>
</protein>
<dbReference type="Gene3D" id="2.60.120.200">
    <property type="match status" value="1"/>
</dbReference>
<feature type="transmembrane region" description="Helical" evidence="20">
    <location>
        <begin position="300"/>
        <end position="323"/>
    </location>
</feature>
<feature type="binding site" evidence="18">
    <location>
        <position position="386"/>
    </location>
    <ligand>
        <name>ATP</name>
        <dbReference type="ChEBI" id="CHEBI:30616"/>
    </ligand>
</feature>
<keyword evidence="5" id="KW-1003">Cell membrane</keyword>
<feature type="domain" description="Protein kinase" evidence="22">
    <location>
        <begin position="356"/>
        <end position="626"/>
    </location>
</feature>
<evidence type="ECO:0000256" key="17">
    <source>
        <dbReference type="ARBA" id="ARBA00048679"/>
    </source>
</evidence>
<dbReference type="SUPFAM" id="SSF56112">
    <property type="entry name" value="Protein kinase-like (PK-like)"/>
    <property type="match status" value="1"/>
</dbReference>
<dbReference type="InterPro" id="IPR000719">
    <property type="entry name" value="Prot_kinase_dom"/>
</dbReference>
<evidence type="ECO:0000256" key="5">
    <source>
        <dbReference type="ARBA" id="ARBA00022475"/>
    </source>
</evidence>
<accession>A0A5K1BA02</accession>
<comment type="subcellular location">
    <subcellularLocation>
        <location evidence="1">Cell membrane</location>
        <topology evidence="1">Single-pass type I membrane protein</topology>
    </subcellularLocation>
</comment>
<dbReference type="InterPro" id="IPR050528">
    <property type="entry name" value="L-type_Lectin-RKs"/>
</dbReference>
<keyword evidence="6" id="KW-0723">Serine/threonine-protein kinase</keyword>
<dbReference type="OMA" id="EDWELEC"/>
<evidence type="ECO:0000256" key="4">
    <source>
        <dbReference type="ARBA" id="ARBA00012513"/>
    </source>
</evidence>
<evidence type="ECO:0000256" key="15">
    <source>
        <dbReference type="ARBA" id="ARBA00023136"/>
    </source>
</evidence>
<dbReference type="Gene3D" id="3.30.200.20">
    <property type="entry name" value="Phosphorylase Kinase, domain 1"/>
    <property type="match status" value="1"/>
</dbReference>
<dbReference type="EMBL" id="LR721781">
    <property type="protein sequence ID" value="VVW12105.1"/>
    <property type="molecule type" value="Genomic_DNA"/>
</dbReference>
<dbReference type="InterPro" id="IPR008271">
    <property type="entry name" value="Ser/Thr_kinase_AS"/>
</dbReference>
<dbReference type="Pfam" id="PF00139">
    <property type="entry name" value="Lectin_legB"/>
    <property type="match status" value="1"/>
</dbReference>
<feature type="region of interest" description="Disordered" evidence="19">
    <location>
        <begin position="659"/>
        <end position="685"/>
    </location>
</feature>
<comment type="similarity">
    <text evidence="3">In the C-terminal section; belongs to the protein kinase superfamily. Ser/Thr protein kinase family.</text>
</comment>
<dbReference type="InterPro" id="IPR017441">
    <property type="entry name" value="Protein_kinase_ATP_BS"/>
</dbReference>